<dbReference type="Proteomes" id="UP001165042">
    <property type="component" value="Unassembled WGS sequence"/>
</dbReference>
<evidence type="ECO:0000313" key="3">
    <source>
        <dbReference type="Proteomes" id="UP001165042"/>
    </source>
</evidence>
<comment type="caution">
    <text evidence="2">The sequence shown here is derived from an EMBL/GenBank/DDBJ whole genome shotgun (WGS) entry which is preliminary data.</text>
</comment>
<protein>
    <submittedName>
        <fullName evidence="2">Recombinase</fullName>
    </submittedName>
</protein>
<accession>A0A9W6QHR0</accession>
<dbReference type="GO" id="GO:0000150">
    <property type="term" value="F:DNA strand exchange activity"/>
    <property type="evidence" value="ECO:0007669"/>
    <property type="project" value="InterPro"/>
</dbReference>
<dbReference type="CDD" id="cd00338">
    <property type="entry name" value="Ser_Recombinase"/>
    <property type="match status" value="1"/>
</dbReference>
<dbReference type="Gene3D" id="3.40.50.1390">
    <property type="entry name" value="Resolvase, N-terminal catalytic domain"/>
    <property type="match status" value="1"/>
</dbReference>
<evidence type="ECO:0000313" key="2">
    <source>
        <dbReference type="EMBL" id="GLW90266.1"/>
    </source>
</evidence>
<dbReference type="SUPFAM" id="SSF53041">
    <property type="entry name" value="Resolvase-like"/>
    <property type="match status" value="1"/>
</dbReference>
<name>A0A9W6QHR0_9PSEU</name>
<proteinExistence type="predicted"/>
<dbReference type="EMBL" id="BSSD01000001">
    <property type="protein sequence ID" value="GLW90266.1"/>
    <property type="molecule type" value="Genomic_DNA"/>
</dbReference>
<dbReference type="Pfam" id="PF07508">
    <property type="entry name" value="Recombinase"/>
    <property type="match status" value="1"/>
</dbReference>
<dbReference type="Pfam" id="PF00239">
    <property type="entry name" value="Resolvase"/>
    <property type="match status" value="1"/>
</dbReference>
<evidence type="ECO:0000259" key="1">
    <source>
        <dbReference type="PROSITE" id="PS51737"/>
    </source>
</evidence>
<gene>
    <name evidence="2" type="ORF">Aglo03_10820</name>
</gene>
<dbReference type="PROSITE" id="PS51737">
    <property type="entry name" value="RECOMBINASE_DNA_BIND"/>
    <property type="match status" value="1"/>
</dbReference>
<dbReference type="InterPro" id="IPR006119">
    <property type="entry name" value="Resolv_N"/>
</dbReference>
<organism evidence="2 3">
    <name type="scientific">Actinokineospora globicatena</name>
    <dbReference type="NCBI Taxonomy" id="103729"/>
    <lineage>
        <taxon>Bacteria</taxon>
        <taxon>Bacillati</taxon>
        <taxon>Actinomycetota</taxon>
        <taxon>Actinomycetes</taxon>
        <taxon>Pseudonocardiales</taxon>
        <taxon>Pseudonocardiaceae</taxon>
        <taxon>Actinokineospora</taxon>
    </lineage>
</organism>
<dbReference type="InterPro" id="IPR038109">
    <property type="entry name" value="DNA_bind_recomb_sf"/>
</dbReference>
<keyword evidence="3" id="KW-1185">Reference proteome</keyword>
<dbReference type="PANTHER" id="PTHR30461:SF23">
    <property type="entry name" value="DNA RECOMBINASE-RELATED"/>
    <property type="match status" value="1"/>
</dbReference>
<dbReference type="GO" id="GO:0003677">
    <property type="term" value="F:DNA binding"/>
    <property type="evidence" value="ECO:0007669"/>
    <property type="project" value="InterPro"/>
</dbReference>
<dbReference type="SMART" id="SM00857">
    <property type="entry name" value="Resolvase"/>
    <property type="match status" value="1"/>
</dbReference>
<dbReference type="Gene3D" id="3.90.1750.20">
    <property type="entry name" value="Putative Large Serine Recombinase, Chain B, Domain 2"/>
    <property type="match status" value="1"/>
</dbReference>
<feature type="domain" description="Recombinase" evidence="1">
    <location>
        <begin position="192"/>
        <end position="353"/>
    </location>
</feature>
<dbReference type="InterPro" id="IPR025827">
    <property type="entry name" value="Zn_ribbon_recom_dom"/>
</dbReference>
<reference evidence="2" key="1">
    <citation type="submission" date="2023-02" db="EMBL/GenBank/DDBJ databases">
        <title>Actinokineospora globicatena NBRC 15670.</title>
        <authorList>
            <person name="Ichikawa N."/>
            <person name="Sato H."/>
            <person name="Tonouchi N."/>
        </authorList>
    </citation>
    <scope>NUCLEOTIDE SEQUENCE</scope>
    <source>
        <strain evidence="2">NBRC 15670</strain>
    </source>
</reference>
<dbReference type="PANTHER" id="PTHR30461">
    <property type="entry name" value="DNA-INVERTASE FROM LAMBDOID PROPHAGE"/>
    <property type="match status" value="1"/>
</dbReference>
<dbReference type="Pfam" id="PF13408">
    <property type="entry name" value="Zn_ribbon_recom"/>
    <property type="match status" value="1"/>
</dbReference>
<dbReference type="RefSeq" id="WP_285608117.1">
    <property type="nucleotide sequence ID" value="NZ_BSSD01000001.1"/>
</dbReference>
<dbReference type="InterPro" id="IPR050639">
    <property type="entry name" value="SSR_resolvase"/>
</dbReference>
<dbReference type="InterPro" id="IPR011109">
    <property type="entry name" value="DNA_bind_recombinase_dom"/>
</dbReference>
<sequence length="584" mass="64311">MTLEISRDPWSALDDLMGIEVTDVVDVGIGDLAFYGRCSTEDNQDPETSHGWQRGNANKFVGPLGGRLVADFFDIGQSRSVPWERRDEGSRLLAALKDPGRTWSGVVVGEGTRCWFGNQFSLIAPRFEAYGVDLWVPELGGKYDSRNPSHKMLMSVLGGMSESERQHVQARVRAAMDAQVVNEGRHQGGRAPYGYVTVNGGIHPNPRKAAEGFHPRVLAVDEAAADVVRRIFAAYLDGNGDRAIANSLNRDGIPCPSAARPDQNRHRLVDGWQASAVRAILENPRYTGYAVFGRWVKQEVLADPDDVAAGHVTKFRRASPDRIVRSRTHAHPAIVSVETFTEVQLLRRSKGAGGLKSRAKLERGPKATKRVYALRGRVRCGHCERRMEGTPREARIYYRCAARSIVPGSPILATHPKNIYLPESAVLPHLNNWISGLLTPKNRDTTLAALVGAQPGTTTNTRTEPLRHRIRDAETRLRRLQAAIEAGADPAALIDALNRAQAERDAARTELDALPTGREIGPAEIDAMIDYLDTIGKEINDASPTRLQELYTALDLELLYNAEDRMLDVSIRPGRGSKRVRGGT</sequence>
<dbReference type="InterPro" id="IPR036162">
    <property type="entry name" value="Resolvase-like_N_sf"/>
</dbReference>
<dbReference type="AlphaFoldDB" id="A0A9W6QHR0"/>